<dbReference type="InterPro" id="IPR036034">
    <property type="entry name" value="PDZ_sf"/>
</dbReference>
<dbReference type="Proteomes" id="UP000593567">
    <property type="component" value="Unassembled WGS sequence"/>
</dbReference>
<evidence type="ECO:0000256" key="4">
    <source>
        <dbReference type="ARBA" id="ARBA00038161"/>
    </source>
</evidence>
<evidence type="ECO:0000256" key="3">
    <source>
        <dbReference type="ARBA" id="ARBA00022553"/>
    </source>
</evidence>
<dbReference type="PROSITE" id="PS50106">
    <property type="entry name" value="PDZ"/>
    <property type="match status" value="1"/>
</dbReference>
<keyword evidence="3" id="KW-0597">Phosphoprotein</keyword>
<comment type="similarity">
    <text evidence="4">Belongs to the synaptopodin family.</text>
</comment>
<sequence>MSKGDKVSIELVGGPPWGFRLGGGADFECPLEIAKLRRRSKAFSAGLAEGDVVTNIDHQEVSSKSHGDAMKIIELAGPTLYLEIVKGVGPSANLANSSMMSESMSESVTDGSVTMTTSNNYIQEQRPVTATIVRSSREPSISRIELARERSIPRTVNIIPSSTIKNASSASTMSEPWTVDVTSYQFTEPVSAPKQSQLVVQPKQPPPVSPKPKFKAKSLPREPVASQSKSCPVIQSWGMPPTNPVLQNAWSPATSTSAQPLSLDQNSNVQSKPSPVFKVSKVNAKPQKWQPTTMLNVSYDNPRHQFNSSDVATPQASYPSAMSQSYDHSTYSPSKPPPMPTTNLMMTATPSAAAVVPQPPTQLLTCTPFYDVSTLIKKAS</sequence>
<evidence type="ECO:0000313" key="7">
    <source>
        <dbReference type="EMBL" id="KAF6025210.1"/>
    </source>
</evidence>
<keyword evidence="2" id="KW-0963">Cytoplasm</keyword>
<dbReference type="PANTHER" id="PTHR24217:SF13">
    <property type="entry name" value="SYNAPTOPODIN"/>
    <property type="match status" value="1"/>
</dbReference>
<dbReference type="PANTHER" id="PTHR24217">
    <property type="entry name" value="PUTATIVE-RELATED"/>
    <property type="match status" value="1"/>
</dbReference>
<dbReference type="GO" id="GO:0015629">
    <property type="term" value="C:actin cytoskeleton"/>
    <property type="evidence" value="ECO:0007669"/>
    <property type="project" value="TreeGrafter"/>
</dbReference>
<proteinExistence type="inferred from homology"/>
<dbReference type="InterPro" id="IPR001478">
    <property type="entry name" value="PDZ"/>
</dbReference>
<organism evidence="7 8">
    <name type="scientific">Bugula neritina</name>
    <name type="common">Brown bryozoan</name>
    <name type="synonym">Sertularia neritina</name>
    <dbReference type="NCBI Taxonomy" id="10212"/>
    <lineage>
        <taxon>Eukaryota</taxon>
        <taxon>Metazoa</taxon>
        <taxon>Spiralia</taxon>
        <taxon>Lophotrochozoa</taxon>
        <taxon>Bryozoa</taxon>
        <taxon>Gymnolaemata</taxon>
        <taxon>Cheilostomatida</taxon>
        <taxon>Flustrina</taxon>
        <taxon>Buguloidea</taxon>
        <taxon>Bugulidae</taxon>
        <taxon>Bugula</taxon>
    </lineage>
</organism>
<name>A0A7J7JG61_BUGNE</name>
<dbReference type="OrthoDB" id="445995at2759"/>
<dbReference type="GO" id="GO:0005634">
    <property type="term" value="C:nucleus"/>
    <property type="evidence" value="ECO:0007669"/>
    <property type="project" value="TreeGrafter"/>
</dbReference>
<evidence type="ECO:0000313" key="8">
    <source>
        <dbReference type="Proteomes" id="UP000593567"/>
    </source>
</evidence>
<dbReference type="AlphaFoldDB" id="A0A7J7JG61"/>
<comment type="caution">
    <text evidence="7">The sequence shown here is derived from an EMBL/GenBank/DDBJ whole genome shotgun (WGS) entry which is preliminary data.</text>
</comment>
<dbReference type="SMART" id="SM00228">
    <property type="entry name" value="PDZ"/>
    <property type="match status" value="1"/>
</dbReference>
<protein>
    <submittedName>
        <fullName evidence="7">SYNPO2L</fullName>
    </submittedName>
</protein>
<feature type="compositionally biased region" description="Polar residues" evidence="5">
    <location>
        <begin position="244"/>
        <end position="272"/>
    </location>
</feature>
<feature type="region of interest" description="Disordered" evidence="5">
    <location>
        <begin position="307"/>
        <end position="338"/>
    </location>
</feature>
<dbReference type="InterPro" id="IPR051976">
    <property type="entry name" value="Synaptopodin_domain"/>
</dbReference>
<feature type="compositionally biased region" description="Low complexity" evidence="5">
    <location>
        <begin position="193"/>
        <end position="202"/>
    </location>
</feature>
<gene>
    <name evidence="7" type="ORF">EB796_016476</name>
</gene>
<dbReference type="Pfam" id="PF00595">
    <property type="entry name" value="PDZ"/>
    <property type="match status" value="1"/>
</dbReference>
<evidence type="ECO:0000256" key="5">
    <source>
        <dbReference type="SAM" id="MobiDB-lite"/>
    </source>
</evidence>
<dbReference type="GO" id="GO:0003779">
    <property type="term" value="F:actin binding"/>
    <property type="evidence" value="ECO:0007669"/>
    <property type="project" value="TreeGrafter"/>
</dbReference>
<evidence type="ECO:0000256" key="1">
    <source>
        <dbReference type="ARBA" id="ARBA00004496"/>
    </source>
</evidence>
<dbReference type="GO" id="GO:0030018">
    <property type="term" value="C:Z disc"/>
    <property type="evidence" value="ECO:0007669"/>
    <property type="project" value="TreeGrafter"/>
</dbReference>
<dbReference type="EMBL" id="VXIV02002485">
    <property type="protein sequence ID" value="KAF6025210.1"/>
    <property type="molecule type" value="Genomic_DNA"/>
</dbReference>
<reference evidence="7" key="1">
    <citation type="submission" date="2020-06" db="EMBL/GenBank/DDBJ databases">
        <title>Draft genome of Bugula neritina, a colonial animal packing powerful symbionts and potential medicines.</title>
        <authorList>
            <person name="Rayko M."/>
        </authorList>
    </citation>
    <scope>NUCLEOTIDE SEQUENCE [LARGE SCALE GENOMIC DNA]</scope>
    <source>
        <strain evidence="7">Kwan_BN1</strain>
    </source>
</reference>
<keyword evidence="8" id="KW-1185">Reference proteome</keyword>
<feature type="compositionally biased region" description="Polar residues" evidence="5">
    <location>
        <begin position="307"/>
        <end position="333"/>
    </location>
</feature>
<dbReference type="Gene3D" id="2.30.42.10">
    <property type="match status" value="1"/>
</dbReference>
<comment type="subcellular location">
    <subcellularLocation>
        <location evidence="1">Cytoplasm</location>
    </subcellularLocation>
</comment>
<feature type="region of interest" description="Disordered" evidence="5">
    <location>
        <begin position="191"/>
        <end position="272"/>
    </location>
</feature>
<dbReference type="SUPFAM" id="SSF50156">
    <property type="entry name" value="PDZ domain-like"/>
    <property type="match status" value="1"/>
</dbReference>
<accession>A0A7J7JG61</accession>
<evidence type="ECO:0000259" key="6">
    <source>
        <dbReference type="PROSITE" id="PS50106"/>
    </source>
</evidence>
<evidence type="ECO:0000256" key="2">
    <source>
        <dbReference type="ARBA" id="ARBA00022490"/>
    </source>
</evidence>
<feature type="domain" description="PDZ" evidence="6">
    <location>
        <begin position="6"/>
        <end position="88"/>
    </location>
</feature>
<dbReference type="GO" id="GO:0032233">
    <property type="term" value="P:positive regulation of actin filament bundle assembly"/>
    <property type="evidence" value="ECO:0007669"/>
    <property type="project" value="TreeGrafter"/>
</dbReference>